<evidence type="ECO:0000256" key="1">
    <source>
        <dbReference type="ARBA" id="ARBA00001946"/>
    </source>
</evidence>
<evidence type="ECO:0000256" key="16">
    <source>
        <dbReference type="ARBA" id="ARBA00032853"/>
    </source>
</evidence>
<evidence type="ECO:0000256" key="14">
    <source>
        <dbReference type="ARBA" id="ARBA00025228"/>
    </source>
</evidence>
<evidence type="ECO:0000256" key="15">
    <source>
        <dbReference type="ARBA" id="ARBA00032605"/>
    </source>
</evidence>
<evidence type="ECO:0000256" key="3">
    <source>
        <dbReference type="ARBA" id="ARBA00004663"/>
    </source>
</evidence>
<dbReference type="GO" id="GO:0051073">
    <property type="term" value="F:adenosylcobinamide-GDP ribazoletransferase activity"/>
    <property type="evidence" value="ECO:0007669"/>
    <property type="project" value="UniProtKB-UniRule"/>
</dbReference>
<evidence type="ECO:0000256" key="5">
    <source>
        <dbReference type="ARBA" id="ARBA00013200"/>
    </source>
</evidence>
<evidence type="ECO:0000256" key="6">
    <source>
        <dbReference type="ARBA" id="ARBA00015850"/>
    </source>
</evidence>
<gene>
    <name evidence="19" type="primary">cobS</name>
    <name evidence="20" type="ORF">KKC1_06760</name>
</gene>
<keyword evidence="8 19" id="KW-0169">Cobalamin biosynthesis</keyword>
<dbReference type="PANTHER" id="PTHR34148:SF1">
    <property type="entry name" value="ADENOSYLCOBINAMIDE-GDP RIBAZOLETRANSFERASE"/>
    <property type="match status" value="1"/>
</dbReference>
<dbReference type="RefSeq" id="WP_192868048.1">
    <property type="nucleotide sequence ID" value="NZ_BDGJ01000018.1"/>
</dbReference>
<feature type="transmembrane region" description="Helical" evidence="19">
    <location>
        <begin position="135"/>
        <end position="157"/>
    </location>
</feature>
<protein>
    <recommendedName>
        <fullName evidence="6 19">Adenosylcobinamide-GDP ribazoletransferase</fullName>
        <ecNumber evidence="5 19">2.7.8.26</ecNumber>
    </recommendedName>
    <alternativeName>
        <fullName evidence="16 19">Cobalamin synthase</fullName>
    </alternativeName>
    <alternativeName>
        <fullName evidence="15 19">Cobalamin-5'-phosphate synthase</fullName>
    </alternativeName>
</protein>
<dbReference type="GO" id="GO:0009236">
    <property type="term" value="P:cobalamin biosynthetic process"/>
    <property type="evidence" value="ECO:0007669"/>
    <property type="project" value="UniProtKB-UniRule"/>
</dbReference>
<dbReference type="Proteomes" id="UP000197032">
    <property type="component" value="Unassembled WGS sequence"/>
</dbReference>
<keyword evidence="11 19" id="KW-0460">Magnesium</keyword>
<dbReference type="GO" id="GO:0008818">
    <property type="term" value="F:cobalamin 5'-phosphate synthase activity"/>
    <property type="evidence" value="ECO:0007669"/>
    <property type="project" value="UniProtKB-UniRule"/>
</dbReference>
<accession>A0A1Z5HPS7</accession>
<dbReference type="PANTHER" id="PTHR34148">
    <property type="entry name" value="ADENOSYLCOBINAMIDE-GDP RIBAZOLETRANSFERASE"/>
    <property type="match status" value="1"/>
</dbReference>
<evidence type="ECO:0000313" key="20">
    <source>
        <dbReference type="EMBL" id="GAW91514.1"/>
    </source>
</evidence>
<reference evidence="21" key="1">
    <citation type="journal article" date="2017" name="Appl. Environ. Microbiol.">
        <title>Genomic analysis of Calderihabitans maritimus KKC1, a thermophilic hydrogenogenic carboxydotrophic bacterium isolated from marine sediment.</title>
        <authorList>
            <person name="Omae K."/>
            <person name="Yoneda Y."/>
            <person name="Fukuyama Y."/>
            <person name="Yoshida T."/>
            <person name="Sako Y."/>
        </authorList>
    </citation>
    <scope>NUCLEOTIDE SEQUENCE [LARGE SCALE GENOMIC DNA]</scope>
    <source>
        <strain evidence="21">KKC1</strain>
    </source>
</reference>
<evidence type="ECO:0000256" key="12">
    <source>
        <dbReference type="ARBA" id="ARBA00022989"/>
    </source>
</evidence>
<evidence type="ECO:0000256" key="19">
    <source>
        <dbReference type="HAMAP-Rule" id="MF_00719"/>
    </source>
</evidence>
<dbReference type="InterPro" id="IPR003805">
    <property type="entry name" value="CobS"/>
</dbReference>
<proteinExistence type="inferred from homology"/>
<comment type="caution">
    <text evidence="20">The sequence shown here is derived from an EMBL/GenBank/DDBJ whole genome shotgun (WGS) entry which is preliminary data.</text>
</comment>
<evidence type="ECO:0000256" key="10">
    <source>
        <dbReference type="ARBA" id="ARBA00022692"/>
    </source>
</evidence>
<dbReference type="UniPathway" id="UPA00148">
    <property type="reaction ID" value="UER00238"/>
</dbReference>
<evidence type="ECO:0000313" key="21">
    <source>
        <dbReference type="Proteomes" id="UP000197032"/>
    </source>
</evidence>
<dbReference type="Pfam" id="PF02654">
    <property type="entry name" value="CobS"/>
    <property type="match status" value="1"/>
</dbReference>
<evidence type="ECO:0000256" key="11">
    <source>
        <dbReference type="ARBA" id="ARBA00022842"/>
    </source>
</evidence>
<feature type="transmembrane region" description="Helical" evidence="19">
    <location>
        <begin position="59"/>
        <end position="77"/>
    </location>
</feature>
<evidence type="ECO:0000256" key="8">
    <source>
        <dbReference type="ARBA" id="ARBA00022573"/>
    </source>
</evidence>
<keyword evidence="13 19" id="KW-0472">Membrane</keyword>
<keyword evidence="10 19" id="KW-0812">Transmembrane</keyword>
<evidence type="ECO:0000256" key="13">
    <source>
        <dbReference type="ARBA" id="ARBA00023136"/>
    </source>
</evidence>
<name>A0A1Z5HPS7_9FIRM</name>
<dbReference type="EC" id="2.7.8.26" evidence="5 19"/>
<feature type="transmembrane region" description="Helical" evidence="19">
    <location>
        <begin position="105"/>
        <end position="123"/>
    </location>
</feature>
<evidence type="ECO:0000256" key="18">
    <source>
        <dbReference type="ARBA" id="ARBA00049504"/>
    </source>
</evidence>
<keyword evidence="12 19" id="KW-1133">Transmembrane helix</keyword>
<dbReference type="NCBIfam" id="TIGR00317">
    <property type="entry name" value="cobS"/>
    <property type="match status" value="1"/>
</dbReference>
<comment type="subcellular location">
    <subcellularLocation>
        <location evidence="2 19">Cell membrane</location>
        <topology evidence="2 19">Multi-pass membrane protein</topology>
    </subcellularLocation>
</comment>
<organism evidence="20 21">
    <name type="scientific">Calderihabitans maritimus</name>
    <dbReference type="NCBI Taxonomy" id="1246530"/>
    <lineage>
        <taxon>Bacteria</taxon>
        <taxon>Bacillati</taxon>
        <taxon>Bacillota</taxon>
        <taxon>Clostridia</taxon>
        <taxon>Neomoorellales</taxon>
        <taxon>Calderihabitantaceae</taxon>
        <taxon>Calderihabitans</taxon>
    </lineage>
</organism>
<keyword evidence="9 19" id="KW-0808">Transferase</keyword>
<dbReference type="EMBL" id="BDGJ01000018">
    <property type="protein sequence ID" value="GAW91514.1"/>
    <property type="molecule type" value="Genomic_DNA"/>
</dbReference>
<comment type="catalytic activity">
    <reaction evidence="18 19">
        <text>alpha-ribazole 5'-phosphate + adenosylcob(III)inamide-GDP = adenosylcob(III)alamin 5'-phosphate + GMP + H(+)</text>
        <dbReference type="Rhea" id="RHEA:23560"/>
        <dbReference type="ChEBI" id="CHEBI:15378"/>
        <dbReference type="ChEBI" id="CHEBI:57918"/>
        <dbReference type="ChEBI" id="CHEBI:58115"/>
        <dbReference type="ChEBI" id="CHEBI:60487"/>
        <dbReference type="ChEBI" id="CHEBI:60493"/>
        <dbReference type="EC" id="2.7.8.26"/>
    </reaction>
</comment>
<evidence type="ECO:0000256" key="9">
    <source>
        <dbReference type="ARBA" id="ARBA00022679"/>
    </source>
</evidence>
<comment type="similarity">
    <text evidence="4 19">Belongs to the CobS family.</text>
</comment>
<feature type="transmembrane region" description="Helical" evidence="19">
    <location>
        <begin position="27"/>
        <end position="47"/>
    </location>
</feature>
<keyword evidence="7 19" id="KW-1003">Cell membrane</keyword>
<evidence type="ECO:0000256" key="7">
    <source>
        <dbReference type="ARBA" id="ARBA00022475"/>
    </source>
</evidence>
<feature type="transmembrane region" description="Helical" evidence="19">
    <location>
        <begin position="185"/>
        <end position="208"/>
    </location>
</feature>
<sequence length="250" mass="27190">MIRFLIALQFLTRITLREIEPKVNDMARSLVYFPVVGAMIGFVLGVGHLWTGIFLPKEVVAAILLAIGLALTGGLHLDGVMDTFDGLLGGHSPERRLEIMKDSRVGAHGVTAALVIVFLKFALFQSLGRNQGIPFLVEMGMLSRWGAVLAIGFFPYAREAGLGMSFYQHATKREVLIGSSIALGLAYYLTGWVGLITWLITGVLVYIWSRKVVKLLGGHTGDTYGATIEMLEVVVLLFLLSLEAVKGGII</sequence>
<comment type="function">
    <text evidence="14 19">Joins adenosylcobinamide-GDP and alpha-ribazole to generate adenosylcobalamin (Ado-cobalamin). Also synthesizes adenosylcobalamin 5'-phosphate from adenosylcobinamide-GDP and alpha-ribazole 5'-phosphate.</text>
</comment>
<evidence type="ECO:0000256" key="17">
    <source>
        <dbReference type="ARBA" id="ARBA00048623"/>
    </source>
</evidence>
<evidence type="ECO:0000256" key="4">
    <source>
        <dbReference type="ARBA" id="ARBA00010561"/>
    </source>
</evidence>
<comment type="pathway">
    <text evidence="3 19">Cofactor biosynthesis; adenosylcobalamin biosynthesis; adenosylcobalamin from cob(II)yrinate a,c-diamide: step 7/7.</text>
</comment>
<evidence type="ECO:0000256" key="2">
    <source>
        <dbReference type="ARBA" id="ARBA00004651"/>
    </source>
</evidence>
<dbReference type="GO" id="GO:0005886">
    <property type="term" value="C:plasma membrane"/>
    <property type="evidence" value="ECO:0007669"/>
    <property type="project" value="UniProtKB-SubCell"/>
</dbReference>
<dbReference type="AlphaFoldDB" id="A0A1Z5HPS7"/>
<comment type="cofactor">
    <cofactor evidence="1 19">
        <name>Mg(2+)</name>
        <dbReference type="ChEBI" id="CHEBI:18420"/>
    </cofactor>
</comment>
<keyword evidence="21" id="KW-1185">Reference proteome</keyword>
<dbReference type="HAMAP" id="MF_00719">
    <property type="entry name" value="CobS"/>
    <property type="match status" value="1"/>
</dbReference>
<comment type="catalytic activity">
    <reaction evidence="17 19">
        <text>alpha-ribazole + adenosylcob(III)inamide-GDP = adenosylcob(III)alamin + GMP + H(+)</text>
        <dbReference type="Rhea" id="RHEA:16049"/>
        <dbReference type="ChEBI" id="CHEBI:10329"/>
        <dbReference type="ChEBI" id="CHEBI:15378"/>
        <dbReference type="ChEBI" id="CHEBI:18408"/>
        <dbReference type="ChEBI" id="CHEBI:58115"/>
        <dbReference type="ChEBI" id="CHEBI:60487"/>
        <dbReference type="EC" id="2.7.8.26"/>
    </reaction>
</comment>